<reference evidence="1" key="1">
    <citation type="journal article" date="2020" name="New Phytol.">
        <title>Comparative genomics reveals dynamic genome evolution in host specialist ectomycorrhizal fungi.</title>
        <authorList>
            <person name="Lofgren L.A."/>
            <person name="Nguyen N.H."/>
            <person name="Vilgalys R."/>
            <person name="Ruytinx J."/>
            <person name="Liao H.L."/>
            <person name="Branco S."/>
            <person name="Kuo A."/>
            <person name="LaButti K."/>
            <person name="Lipzen A."/>
            <person name="Andreopoulos W."/>
            <person name="Pangilinan J."/>
            <person name="Riley R."/>
            <person name="Hundley H."/>
            <person name="Na H."/>
            <person name="Barry K."/>
            <person name="Grigoriev I.V."/>
            <person name="Stajich J.E."/>
            <person name="Kennedy P.G."/>
        </authorList>
    </citation>
    <scope>NUCLEOTIDE SEQUENCE</scope>
    <source>
        <strain evidence="1">MN1</strain>
    </source>
</reference>
<feature type="non-terminal residue" evidence="1">
    <location>
        <position position="1"/>
    </location>
</feature>
<sequence length="55" mass="6249">SHASILESDITLCSDVFDFVLTFAGISTIDSIVIPALHHFIENVYVFDMQIWDMM</sequence>
<dbReference type="GeneID" id="64623371"/>
<name>A0A9P7J768_9AGAM</name>
<dbReference type="AlphaFoldDB" id="A0A9P7J768"/>
<dbReference type="OrthoDB" id="2620490at2759"/>
<accession>A0A9P7J768</accession>
<comment type="caution">
    <text evidence="1">The sequence shown here is derived from an EMBL/GenBank/DDBJ whole genome shotgun (WGS) entry which is preliminary data.</text>
</comment>
<protein>
    <submittedName>
        <fullName evidence="1">Uncharacterized protein</fullName>
    </submittedName>
</protein>
<evidence type="ECO:0000313" key="2">
    <source>
        <dbReference type="Proteomes" id="UP000807769"/>
    </source>
</evidence>
<dbReference type="RefSeq" id="XP_041187708.1">
    <property type="nucleotide sequence ID" value="XM_041329354.1"/>
</dbReference>
<dbReference type="Proteomes" id="UP000807769">
    <property type="component" value="Unassembled WGS sequence"/>
</dbReference>
<gene>
    <name evidence="1" type="ORF">BJ212DRAFT_1219507</name>
</gene>
<evidence type="ECO:0000313" key="1">
    <source>
        <dbReference type="EMBL" id="KAG1806199.1"/>
    </source>
</evidence>
<proteinExistence type="predicted"/>
<keyword evidence="2" id="KW-1185">Reference proteome</keyword>
<dbReference type="EMBL" id="JABBWG010000047">
    <property type="protein sequence ID" value="KAG1806199.1"/>
    <property type="molecule type" value="Genomic_DNA"/>
</dbReference>
<feature type="non-terminal residue" evidence="1">
    <location>
        <position position="55"/>
    </location>
</feature>
<organism evidence="1 2">
    <name type="scientific">Suillus subaureus</name>
    <dbReference type="NCBI Taxonomy" id="48587"/>
    <lineage>
        <taxon>Eukaryota</taxon>
        <taxon>Fungi</taxon>
        <taxon>Dikarya</taxon>
        <taxon>Basidiomycota</taxon>
        <taxon>Agaricomycotina</taxon>
        <taxon>Agaricomycetes</taxon>
        <taxon>Agaricomycetidae</taxon>
        <taxon>Boletales</taxon>
        <taxon>Suillineae</taxon>
        <taxon>Suillaceae</taxon>
        <taxon>Suillus</taxon>
    </lineage>
</organism>